<organism evidence="1 2">
    <name type="scientific">Alternaria gaisen</name>
    <dbReference type="NCBI Taxonomy" id="167740"/>
    <lineage>
        <taxon>Eukaryota</taxon>
        <taxon>Fungi</taxon>
        <taxon>Dikarya</taxon>
        <taxon>Ascomycota</taxon>
        <taxon>Pezizomycotina</taxon>
        <taxon>Dothideomycetes</taxon>
        <taxon>Pleosporomycetidae</taxon>
        <taxon>Pleosporales</taxon>
        <taxon>Pleosporineae</taxon>
        <taxon>Pleosporaceae</taxon>
        <taxon>Alternaria</taxon>
        <taxon>Alternaria sect. Alternaria</taxon>
    </lineage>
</organism>
<accession>A0ACB6FGC0</accession>
<dbReference type="Proteomes" id="UP000293547">
    <property type="component" value="Unassembled WGS sequence"/>
</dbReference>
<dbReference type="EMBL" id="PDWZ02000008">
    <property type="protein sequence ID" value="KAB2103464.1"/>
    <property type="molecule type" value="Genomic_DNA"/>
</dbReference>
<protein>
    <submittedName>
        <fullName evidence="1">Uncharacterized protein</fullName>
    </submittedName>
</protein>
<sequence length="38" mass="4103">MTPAVILPRYMISAQASQAFGVPVAPHPWPPNTRATEV</sequence>
<gene>
    <name evidence="1" type="ORF">AG0111_0g8620</name>
</gene>
<reference evidence="1 2" key="1">
    <citation type="journal article" date="2019" name="bioRxiv">
        <title>Genomics, evolutionary history and diagnostics of the Alternaria alternata species group including apple and Asian pear pathotypes.</title>
        <authorList>
            <person name="Armitage A.D."/>
            <person name="Cockerton H.M."/>
            <person name="Sreenivasaprasad S."/>
            <person name="Woodhall J.W."/>
            <person name="Lane C.R."/>
            <person name="Harrison R.J."/>
            <person name="Clarkson J.P."/>
        </authorList>
    </citation>
    <scope>NUCLEOTIDE SEQUENCE [LARGE SCALE GENOMIC DNA]</scope>
    <source>
        <strain evidence="1 2">FERA 650</strain>
    </source>
</reference>
<comment type="caution">
    <text evidence="1">The sequence shown here is derived from an EMBL/GenBank/DDBJ whole genome shotgun (WGS) entry which is preliminary data.</text>
</comment>
<evidence type="ECO:0000313" key="1">
    <source>
        <dbReference type="EMBL" id="KAB2103464.1"/>
    </source>
</evidence>
<name>A0ACB6FGC0_9PLEO</name>
<keyword evidence="2" id="KW-1185">Reference proteome</keyword>
<proteinExistence type="predicted"/>
<evidence type="ECO:0000313" key="2">
    <source>
        <dbReference type="Proteomes" id="UP000293547"/>
    </source>
</evidence>